<protein>
    <recommendedName>
        <fullName evidence="7">MARVEL domain-containing protein</fullName>
    </recommendedName>
</protein>
<accession>A0ABR2V1B6</accession>
<feature type="transmembrane region" description="Helical" evidence="6">
    <location>
        <begin position="117"/>
        <end position="140"/>
    </location>
</feature>
<reference evidence="8 9" key="1">
    <citation type="journal article" date="2024" name="J. Plant Pathol.">
        <title>Sequence and assembly of the genome of Seiridium unicorne, isolate CBS 538.82, causal agent of cypress canker disease.</title>
        <authorList>
            <person name="Scali E."/>
            <person name="Rocca G.D."/>
            <person name="Danti R."/>
            <person name="Garbelotto M."/>
            <person name="Barberini S."/>
            <person name="Baroncelli R."/>
            <person name="Emiliani G."/>
        </authorList>
    </citation>
    <scope>NUCLEOTIDE SEQUENCE [LARGE SCALE GENOMIC DNA]</scope>
    <source>
        <strain evidence="8 9">BM-138-508</strain>
    </source>
</reference>
<dbReference type="InterPro" id="IPR008253">
    <property type="entry name" value="Marvel"/>
</dbReference>
<comment type="caution">
    <text evidence="8">The sequence shown here is derived from an EMBL/GenBank/DDBJ whole genome shotgun (WGS) entry which is preliminary data.</text>
</comment>
<proteinExistence type="predicted"/>
<name>A0ABR2V1B6_9PEZI</name>
<sequence length="304" mass="33596">MVEWDADYVPGVKLGLHCAQILLGFVIFILEIVLFRSDNATINGNNGWPFGLCFLSLPACVYLMMAPRWKRTQKIAQPHAMLMIDCIFAILWLSAFASQAAYNTANSCGDGCKVSKAIVGIAFFEILFWAASTFLSAYTLKYYQFHGNLPGYDNIARKGGHQNIDPDKAAFSMAPHDEEAYAPVNADDHDDHSSTPYNADSYTSRPMFDSETDYRPHSTTPSHDNPFGDHGYRPHSTTPSHDNPFGDSGYRAHSVSPANDPYSSGYGSQPEAGGPRIYAPPSAEEYDDGRPAQFPTANYDRTLH</sequence>
<comment type="subcellular location">
    <subcellularLocation>
        <location evidence="1">Membrane</location>
        <topology evidence="1">Multi-pass membrane protein</topology>
    </subcellularLocation>
</comment>
<evidence type="ECO:0000256" key="5">
    <source>
        <dbReference type="SAM" id="MobiDB-lite"/>
    </source>
</evidence>
<organism evidence="8 9">
    <name type="scientific">Seiridium unicorne</name>
    <dbReference type="NCBI Taxonomy" id="138068"/>
    <lineage>
        <taxon>Eukaryota</taxon>
        <taxon>Fungi</taxon>
        <taxon>Dikarya</taxon>
        <taxon>Ascomycota</taxon>
        <taxon>Pezizomycotina</taxon>
        <taxon>Sordariomycetes</taxon>
        <taxon>Xylariomycetidae</taxon>
        <taxon>Amphisphaeriales</taxon>
        <taxon>Sporocadaceae</taxon>
        <taxon>Seiridium</taxon>
    </lineage>
</organism>
<dbReference type="EMBL" id="JARVKF010000246">
    <property type="protein sequence ID" value="KAK9420296.1"/>
    <property type="molecule type" value="Genomic_DNA"/>
</dbReference>
<dbReference type="PANTHER" id="PTHR37451">
    <property type="entry name" value="MARVEL DOMAIN"/>
    <property type="match status" value="1"/>
</dbReference>
<keyword evidence="2 6" id="KW-0812">Transmembrane</keyword>
<keyword evidence="3 6" id="KW-1133">Transmembrane helix</keyword>
<dbReference type="PANTHER" id="PTHR37451:SF3">
    <property type="entry name" value="MARVEL DOMAIN-CONTAINING PROTEIN"/>
    <property type="match status" value="1"/>
</dbReference>
<evidence type="ECO:0000256" key="2">
    <source>
        <dbReference type="ARBA" id="ARBA00022692"/>
    </source>
</evidence>
<dbReference type="Pfam" id="PF01284">
    <property type="entry name" value="MARVEL"/>
    <property type="match status" value="1"/>
</dbReference>
<feature type="domain" description="MARVEL" evidence="7">
    <location>
        <begin position="13"/>
        <end position="135"/>
    </location>
</feature>
<evidence type="ECO:0000256" key="3">
    <source>
        <dbReference type="ARBA" id="ARBA00022989"/>
    </source>
</evidence>
<feature type="region of interest" description="Disordered" evidence="5">
    <location>
        <begin position="183"/>
        <end position="304"/>
    </location>
</feature>
<keyword evidence="9" id="KW-1185">Reference proteome</keyword>
<feature type="compositionally biased region" description="Polar residues" evidence="5">
    <location>
        <begin position="194"/>
        <end position="204"/>
    </location>
</feature>
<evidence type="ECO:0000256" key="1">
    <source>
        <dbReference type="ARBA" id="ARBA00004141"/>
    </source>
</evidence>
<evidence type="ECO:0000256" key="4">
    <source>
        <dbReference type="ARBA" id="ARBA00023136"/>
    </source>
</evidence>
<evidence type="ECO:0000313" key="8">
    <source>
        <dbReference type="EMBL" id="KAK9420296.1"/>
    </source>
</evidence>
<evidence type="ECO:0000313" key="9">
    <source>
        <dbReference type="Proteomes" id="UP001408356"/>
    </source>
</evidence>
<dbReference type="Proteomes" id="UP001408356">
    <property type="component" value="Unassembled WGS sequence"/>
</dbReference>
<keyword evidence="4 6" id="KW-0472">Membrane</keyword>
<evidence type="ECO:0000256" key="6">
    <source>
        <dbReference type="SAM" id="Phobius"/>
    </source>
</evidence>
<feature type="transmembrane region" description="Helical" evidence="6">
    <location>
        <begin position="12"/>
        <end position="35"/>
    </location>
</feature>
<feature type="transmembrane region" description="Helical" evidence="6">
    <location>
        <begin position="47"/>
        <end position="66"/>
    </location>
</feature>
<evidence type="ECO:0000259" key="7">
    <source>
        <dbReference type="Pfam" id="PF01284"/>
    </source>
</evidence>
<gene>
    <name evidence="8" type="ORF">SUNI508_06565</name>
</gene>
<feature type="transmembrane region" description="Helical" evidence="6">
    <location>
        <begin position="78"/>
        <end position="97"/>
    </location>
</feature>